<dbReference type="NCBIfam" id="NF003481">
    <property type="entry name" value="PRK05151.1"/>
    <property type="match status" value="1"/>
</dbReference>
<gene>
    <name evidence="8 9" type="primary">rnfA</name>
    <name evidence="9" type="ORF">SIID45300_01518</name>
</gene>
<dbReference type="PIRSF" id="PIRSF006102">
    <property type="entry name" value="NQR_DE"/>
    <property type="match status" value="1"/>
</dbReference>
<keyword evidence="7 8" id="KW-0472">Membrane</keyword>
<dbReference type="InterPro" id="IPR003667">
    <property type="entry name" value="NqrDE/RnfAE"/>
</dbReference>
<keyword evidence="6 8" id="KW-1133">Transmembrane helix</keyword>
<evidence type="ECO:0000256" key="3">
    <source>
        <dbReference type="ARBA" id="ARBA00022692"/>
    </source>
</evidence>
<keyword evidence="10" id="KW-1185">Reference proteome</keyword>
<dbReference type="InterPro" id="IPR011293">
    <property type="entry name" value="Ion_transpt_RnfA/RsxA"/>
</dbReference>
<dbReference type="InterPro" id="IPR050133">
    <property type="entry name" value="NqrDE/RnfAE_oxidrdctase"/>
</dbReference>
<keyword evidence="3 8" id="KW-0812">Transmembrane</keyword>
<feature type="transmembrane region" description="Helical" evidence="8">
    <location>
        <begin position="6"/>
        <end position="29"/>
    </location>
</feature>
<name>A0ABQ0C8H4_9PROT</name>
<keyword evidence="2 8" id="KW-0813">Transport</keyword>
<dbReference type="EMBL" id="BAAFGK010000004">
    <property type="protein sequence ID" value="GAB0057195.1"/>
    <property type="molecule type" value="Genomic_DNA"/>
</dbReference>
<feature type="transmembrane region" description="Helical" evidence="8">
    <location>
        <begin position="71"/>
        <end position="92"/>
    </location>
</feature>
<comment type="similarity">
    <text evidence="8">Belongs to the NqrDE/RnfAE family.</text>
</comment>
<dbReference type="RefSeq" id="WP_420904898.1">
    <property type="nucleotide sequence ID" value="NZ_BAAFGK010000004.1"/>
</dbReference>
<evidence type="ECO:0000256" key="1">
    <source>
        <dbReference type="ARBA" id="ARBA00004127"/>
    </source>
</evidence>
<feature type="transmembrane region" description="Helical" evidence="8">
    <location>
        <begin position="104"/>
        <end position="124"/>
    </location>
</feature>
<sequence>MTDYIMILVSTILVNNFVLSKFLGICPFLGVSKKVETAVGMAYAVVFVITLSSIITWLTQRYILDPLGLDYLRTLSFILVIAALVQLTEMIVHKTSPALYDSLGIFLPLISTNCVVLGVTIINIQKELNFLQATINGFGAASGFGLILVLFAGMRERINLSDVPTLFKGAPIALVNAGLLSLAFMGFAGMVK</sequence>
<evidence type="ECO:0000256" key="7">
    <source>
        <dbReference type="ARBA" id="ARBA00023136"/>
    </source>
</evidence>
<keyword evidence="4 8" id="KW-1278">Translocase</keyword>
<feature type="transmembrane region" description="Helical" evidence="8">
    <location>
        <begin position="130"/>
        <end position="151"/>
    </location>
</feature>
<evidence type="ECO:0000256" key="6">
    <source>
        <dbReference type="ARBA" id="ARBA00022989"/>
    </source>
</evidence>
<comment type="function">
    <text evidence="8">Part of a membrane-bound complex that couples electron transfer with translocation of ions across the membrane.</text>
</comment>
<evidence type="ECO:0000256" key="5">
    <source>
        <dbReference type="ARBA" id="ARBA00022982"/>
    </source>
</evidence>
<dbReference type="Pfam" id="PF02508">
    <property type="entry name" value="Rnf-Nqr"/>
    <property type="match status" value="1"/>
</dbReference>
<reference evidence="9 10" key="2">
    <citation type="submission" date="2024-09" db="EMBL/GenBank/DDBJ databases">
        <title>Draft genome sequence of Candidatus Magnetaquicoccaceae bacterium FCR-1.</title>
        <authorList>
            <person name="Shimoshige H."/>
            <person name="Shimamura S."/>
            <person name="Taoka A."/>
            <person name="Kobayashi H."/>
            <person name="Maekawa T."/>
        </authorList>
    </citation>
    <scope>NUCLEOTIDE SEQUENCE [LARGE SCALE GENOMIC DNA]</scope>
    <source>
        <strain evidence="9 10">FCR-1</strain>
    </source>
</reference>
<dbReference type="HAMAP" id="MF_00459">
    <property type="entry name" value="RsxA_RnfA"/>
    <property type="match status" value="1"/>
</dbReference>
<feature type="transmembrane region" description="Helical" evidence="8">
    <location>
        <begin position="41"/>
        <end position="59"/>
    </location>
</feature>
<evidence type="ECO:0000256" key="2">
    <source>
        <dbReference type="ARBA" id="ARBA00022448"/>
    </source>
</evidence>
<protein>
    <recommendedName>
        <fullName evidence="8">Ion-translocating oxidoreductase complex subunit A</fullName>
        <ecNumber evidence="8">7.-.-.-</ecNumber>
    </recommendedName>
    <alternativeName>
        <fullName evidence="8">Rnf electron transport complex subunit A</fullName>
    </alternativeName>
</protein>
<comment type="subcellular location">
    <subcellularLocation>
        <location evidence="8">Cell inner membrane</location>
        <topology evidence="8">Multi-pass membrane protein</topology>
    </subcellularLocation>
    <subcellularLocation>
        <location evidence="1">Endomembrane system</location>
        <topology evidence="1">Multi-pass membrane protein</topology>
    </subcellularLocation>
</comment>
<keyword evidence="5 8" id="KW-0249">Electron transport</keyword>
<dbReference type="PANTHER" id="PTHR30335:SF0">
    <property type="entry name" value="ION-TRANSLOCATING OXIDOREDUCTASE COMPLEX SUBUNIT A"/>
    <property type="match status" value="1"/>
</dbReference>
<accession>A0ABQ0C8H4</accession>
<comment type="subunit">
    <text evidence="8">The complex is composed of six subunits: RnfA, RnfB, RnfC, RnfD, RnfE and RnfG.</text>
</comment>
<keyword evidence="8" id="KW-0997">Cell inner membrane</keyword>
<feature type="transmembrane region" description="Helical" evidence="8">
    <location>
        <begin position="172"/>
        <end position="191"/>
    </location>
</feature>
<evidence type="ECO:0000313" key="10">
    <source>
        <dbReference type="Proteomes" id="UP001628193"/>
    </source>
</evidence>
<evidence type="ECO:0000256" key="8">
    <source>
        <dbReference type="HAMAP-Rule" id="MF_00459"/>
    </source>
</evidence>
<evidence type="ECO:0000313" key="9">
    <source>
        <dbReference type="EMBL" id="GAB0057195.1"/>
    </source>
</evidence>
<keyword evidence="8" id="KW-1003">Cell membrane</keyword>
<dbReference type="EC" id="7.-.-.-" evidence="8"/>
<comment type="caution">
    <text evidence="9">The sequence shown here is derived from an EMBL/GenBank/DDBJ whole genome shotgun (WGS) entry which is preliminary data.</text>
</comment>
<dbReference type="Proteomes" id="UP001628193">
    <property type="component" value="Unassembled WGS sequence"/>
</dbReference>
<organism evidence="9 10">
    <name type="scientific">Candidatus Magnetaquiglobus chichijimensis</name>
    <dbReference type="NCBI Taxonomy" id="3141448"/>
    <lineage>
        <taxon>Bacteria</taxon>
        <taxon>Pseudomonadati</taxon>
        <taxon>Pseudomonadota</taxon>
        <taxon>Magnetococcia</taxon>
        <taxon>Magnetococcales</taxon>
        <taxon>Candidatus Magnetaquicoccaceae</taxon>
        <taxon>Candidatus Magnetaquiglobus</taxon>
    </lineage>
</organism>
<evidence type="ECO:0000256" key="4">
    <source>
        <dbReference type="ARBA" id="ARBA00022967"/>
    </source>
</evidence>
<dbReference type="PANTHER" id="PTHR30335">
    <property type="entry name" value="INTEGRAL MEMBRANE PROTEIN OF SOXR-REDUCING COMPLEX"/>
    <property type="match status" value="1"/>
</dbReference>
<dbReference type="NCBIfam" id="TIGR01943">
    <property type="entry name" value="rnfA"/>
    <property type="match status" value="1"/>
</dbReference>
<reference evidence="9 10" key="1">
    <citation type="submission" date="2024-05" db="EMBL/GenBank/DDBJ databases">
        <authorList>
            <consortium name="Candidatus Magnetaquicoccaceae bacterium FCR-1 genome sequencing consortium"/>
            <person name="Shimoshige H."/>
            <person name="Shimamura S."/>
            <person name="Taoka A."/>
            <person name="Kobayashi H."/>
            <person name="Maekawa T."/>
        </authorList>
    </citation>
    <scope>NUCLEOTIDE SEQUENCE [LARGE SCALE GENOMIC DNA]</scope>
    <source>
        <strain evidence="9 10">FCR-1</strain>
    </source>
</reference>
<proteinExistence type="inferred from homology"/>